<proteinExistence type="predicted"/>
<evidence type="ECO:0000256" key="1">
    <source>
        <dbReference type="ARBA" id="ARBA00023015"/>
    </source>
</evidence>
<dbReference type="SMART" id="SM00420">
    <property type="entry name" value="HTH_DEOR"/>
    <property type="match status" value="1"/>
</dbReference>
<evidence type="ECO:0000256" key="2">
    <source>
        <dbReference type="ARBA" id="ARBA00023163"/>
    </source>
</evidence>
<dbReference type="InterPro" id="IPR001034">
    <property type="entry name" value="DeoR_HTH"/>
</dbReference>
<dbReference type="InterPro" id="IPR050313">
    <property type="entry name" value="Carb_Metab_HTH_regulators"/>
</dbReference>
<dbReference type="SUPFAM" id="SSF46785">
    <property type="entry name" value="Winged helix' DNA-binding domain"/>
    <property type="match status" value="1"/>
</dbReference>
<comment type="caution">
    <text evidence="4">The sequence shown here is derived from an EMBL/GenBank/DDBJ whole genome shotgun (WGS) entry which is preliminary data.</text>
</comment>
<reference evidence="4" key="1">
    <citation type="submission" date="2019-08" db="EMBL/GenBank/DDBJ databases">
        <authorList>
            <person name="Kucharzyk K."/>
            <person name="Murdoch R.W."/>
            <person name="Higgins S."/>
            <person name="Loffler F."/>
        </authorList>
    </citation>
    <scope>NUCLEOTIDE SEQUENCE</scope>
</reference>
<dbReference type="PROSITE" id="PS51000">
    <property type="entry name" value="HTH_DEOR_2"/>
    <property type="match status" value="1"/>
</dbReference>
<dbReference type="Gene3D" id="3.40.50.1360">
    <property type="match status" value="1"/>
</dbReference>
<accession>A0A644WTW8</accession>
<keyword evidence="1" id="KW-0805">Transcription regulation</keyword>
<dbReference type="Pfam" id="PF08220">
    <property type="entry name" value="HTH_DeoR"/>
    <property type="match status" value="1"/>
</dbReference>
<dbReference type="GO" id="GO:0003700">
    <property type="term" value="F:DNA-binding transcription factor activity"/>
    <property type="evidence" value="ECO:0007669"/>
    <property type="project" value="InterPro"/>
</dbReference>
<dbReference type="Pfam" id="PF00455">
    <property type="entry name" value="DeoRC"/>
    <property type="match status" value="1"/>
</dbReference>
<dbReference type="InterPro" id="IPR037171">
    <property type="entry name" value="NagB/RpiA_transferase-like"/>
</dbReference>
<protein>
    <submittedName>
        <fullName evidence="4">Glucitol operon repressor</fullName>
    </submittedName>
</protein>
<keyword evidence="2" id="KW-0804">Transcription</keyword>
<dbReference type="InterPro" id="IPR014036">
    <property type="entry name" value="DeoR-like_C"/>
</dbReference>
<name>A0A644WTW8_9ZZZZ</name>
<dbReference type="PANTHER" id="PTHR30363:SF44">
    <property type="entry name" value="AGA OPERON TRANSCRIPTIONAL REPRESSOR-RELATED"/>
    <property type="match status" value="1"/>
</dbReference>
<evidence type="ECO:0000259" key="3">
    <source>
        <dbReference type="PROSITE" id="PS51000"/>
    </source>
</evidence>
<dbReference type="SUPFAM" id="SSF100950">
    <property type="entry name" value="NagB/RpiA/CoA transferase-like"/>
    <property type="match status" value="1"/>
</dbReference>
<sequence length="255" mass="28181">METLNSRHQKEVEIINNLHFITIKDLASVLAVSEMTVRRDCAFLTNLGLIKQVYGGITSLASGKAPNYLVDSELKKNTFIKEKIANKAIGLLSKDEVFFLDSGTTAAAIARLLPRSSSYTIITPSYLAIESLVKLDHSSIICPGGIYLHKPRVFYTQDSANLLRNYRAGKCFIGATGFDINHGITCGYFEDVPLKQAMLDSSQERILIVDSSKFNKVSTCVFTGIESFSQVITDEGIPQLYKDYILSNGITLHIV</sequence>
<dbReference type="SMART" id="SM01134">
    <property type="entry name" value="DeoRC"/>
    <property type="match status" value="1"/>
</dbReference>
<dbReference type="AlphaFoldDB" id="A0A644WTW8"/>
<gene>
    <name evidence="4" type="primary">srlR_6</name>
    <name evidence="4" type="ORF">SDC9_53568</name>
</gene>
<dbReference type="InterPro" id="IPR036390">
    <property type="entry name" value="WH_DNA-bd_sf"/>
</dbReference>
<dbReference type="EMBL" id="VSSQ01001316">
    <property type="protein sequence ID" value="MPM07262.1"/>
    <property type="molecule type" value="Genomic_DNA"/>
</dbReference>
<evidence type="ECO:0000313" key="4">
    <source>
        <dbReference type="EMBL" id="MPM07262.1"/>
    </source>
</evidence>
<dbReference type="PRINTS" id="PR00037">
    <property type="entry name" value="HTHLACR"/>
</dbReference>
<organism evidence="4">
    <name type="scientific">bioreactor metagenome</name>
    <dbReference type="NCBI Taxonomy" id="1076179"/>
    <lineage>
        <taxon>unclassified sequences</taxon>
        <taxon>metagenomes</taxon>
        <taxon>ecological metagenomes</taxon>
    </lineage>
</organism>
<feature type="domain" description="HTH deoR-type" evidence="3">
    <location>
        <begin position="4"/>
        <end position="59"/>
    </location>
</feature>
<dbReference type="PANTHER" id="PTHR30363">
    <property type="entry name" value="HTH-TYPE TRANSCRIPTIONAL REGULATOR SRLR-RELATED"/>
    <property type="match status" value="1"/>
</dbReference>